<evidence type="ECO:0000313" key="1">
    <source>
        <dbReference type="EMBL" id="CAG5070683.1"/>
    </source>
</evidence>
<organism evidence="1 2">
    <name type="scientific">Dyadobacter linearis</name>
    <dbReference type="NCBI Taxonomy" id="2823330"/>
    <lineage>
        <taxon>Bacteria</taxon>
        <taxon>Pseudomonadati</taxon>
        <taxon>Bacteroidota</taxon>
        <taxon>Cytophagia</taxon>
        <taxon>Cytophagales</taxon>
        <taxon>Spirosomataceae</taxon>
        <taxon>Dyadobacter</taxon>
    </lineage>
</organism>
<evidence type="ECO:0000313" key="2">
    <source>
        <dbReference type="Proteomes" id="UP000679725"/>
    </source>
</evidence>
<proteinExistence type="predicted"/>
<protein>
    <submittedName>
        <fullName evidence="1">Uncharacterized protein</fullName>
    </submittedName>
</protein>
<dbReference type="Proteomes" id="UP000679725">
    <property type="component" value="Unassembled WGS sequence"/>
</dbReference>
<name>A0ABN7R8Z9_9BACT</name>
<dbReference type="EMBL" id="CAJRAU010000004">
    <property type="protein sequence ID" value="CAG5070683.1"/>
    <property type="molecule type" value="Genomic_DNA"/>
</dbReference>
<gene>
    <name evidence="1" type="ORF">DYBT9623_03226</name>
</gene>
<comment type="caution">
    <text evidence="1">The sequence shown here is derived from an EMBL/GenBank/DDBJ whole genome shotgun (WGS) entry which is preliminary data.</text>
</comment>
<accession>A0ABN7R8Z9</accession>
<keyword evidence="2" id="KW-1185">Reference proteome</keyword>
<reference evidence="1 2" key="1">
    <citation type="submission" date="2021-04" db="EMBL/GenBank/DDBJ databases">
        <authorList>
            <person name="Rodrigo-Torres L."/>
            <person name="Arahal R. D."/>
            <person name="Lucena T."/>
        </authorList>
    </citation>
    <scope>NUCLEOTIDE SEQUENCE [LARGE SCALE GENOMIC DNA]</scope>
    <source>
        <strain evidence="1 2">CECT 9623</strain>
    </source>
</reference>
<sequence length="60" mass="7186">MQVVPERKMIIVLEQNYIRNGVCYYNYATVPIIRMNISVPELLVYARWRVINLTVPLFRD</sequence>